<dbReference type="STRING" id="768679.TTX_1869"/>
<protein>
    <recommendedName>
        <fullName evidence="1">thioredoxin-dependent peroxiredoxin</fullName>
        <ecNumber evidence="1">1.11.1.24</ecNumber>
    </recommendedName>
    <alternativeName>
        <fullName evidence="7">Thioredoxin peroxidase</fullName>
    </alternativeName>
</protein>
<dbReference type="InterPro" id="IPR036249">
    <property type="entry name" value="Thioredoxin-like_sf"/>
</dbReference>
<dbReference type="GO" id="GO:0045454">
    <property type="term" value="P:cell redox homeostasis"/>
    <property type="evidence" value="ECO:0007669"/>
    <property type="project" value="TreeGrafter"/>
</dbReference>
<dbReference type="InterPro" id="IPR050924">
    <property type="entry name" value="Peroxiredoxin_BCP/PrxQ"/>
</dbReference>
<organism evidence="11 12">
    <name type="scientific">Thermoproteus tenax (strain ATCC 35583 / DSM 2078 / JCM 9277 / NBRC 100435 / Kra 1)</name>
    <dbReference type="NCBI Taxonomy" id="768679"/>
    <lineage>
        <taxon>Archaea</taxon>
        <taxon>Thermoproteota</taxon>
        <taxon>Thermoprotei</taxon>
        <taxon>Thermoproteales</taxon>
        <taxon>Thermoproteaceae</taxon>
        <taxon>Thermoproteus</taxon>
    </lineage>
</organism>
<dbReference type="SUPFAM" id="SSF52833">
    <property type="entry name" value="Thioredoxin-like"/>
    <property type="match status" value="1"/>
</dbReference>
<dbReference type="PaxDb" id="768679-TTX_1869"/>
<evidence type="ECO:0000256" key="2">
    <source>
        <dbReference type="ARBA" id="ARBA00022559"/>
    </source>
</evidence>
<evidence type="ECO:0000256" key="9">
    <source>
        <dbReference type="ARBA" id="ARBA00049091"/>
    </source>
</evidence>
<keyword evidence="4" id="KW-0560">Oxidoreductase</keyword>
<comment type="similarity">
    <text evidence="8">Belongs to the peroxiredoxin family. BCP/PrxQ subfamily.</text>
</comment>
<dbReference type="InterPro" id="IPR000866">
    <property type="entry name" value="AhpC/TSA"/>
</dbReference>
<evidence type="ECO:0000256" key="6">
    <source>
        <dbReference type="ARBA" id="ARBA00023284"/>
    </source>
</evidence>
<dbReference type="PANTHER" id="PTHR42801:SF4">
    <property type="entry name" value="AHPC_TSA FAMILY PROTEIN"/>
    <property type="match status" value="1"/>
</dbReference>
<evidence type="ECO:0000313" key="11">
    <source>
        <dbReference type="EMBL" id="CCC82485.1"/>
    </source>
</evidence>
<evidence type="ECO:0000256" key="3">
    <source>
        <dbReference type="ARBA" id="ARBA00022862"/>
    </source>
</evidence>
<evidence type="ECO:0000256" key="1">
    <source>
        <dbReference type="ARBA" id="ARBA00013017"/>
    </source>
</evidence>
<dbReference type="PATRIC" id="fig|768679.9.peg.1893"/>
<dbReference type="HOGENOM" id="CLU_042529_14_2_2"/>
<reference evidence="11 12" key="1">
    <citation type="journal article" date="2011" name="PLoS ONE">
        <title>The complete genome sequence of Thermoproteus tenax: a physiologically versatile member of the Crenarchaeota.</title>
        <authorList>
            <person name="Siebers B."/>
            <person name="Zaparty M."/>
            <person name="Raddatz G."/>
            <person name="Tjaden B."/>
            <person name="Albers S.V."/>
            <person name="Bell S.D."/>
            <person name="Blombach F."/>
            <person name="Kletzin A."/>
            <person name="Kyrpides N."/>
            <person name="Lanz C."/>
            <person name="Plagens A."/>
            <person name="Rampp M."/>
            <person name="Rosinus A."/>
            <person name="von Jan M."/>
            <person name="Makarova K.S."/>
            <person name="Klenk H.P."/>
            <person name="Schuster S.C."/>
            <person name="Hensel R."/>
        </authorList>
    </citation>
    <scope>NUCLEOTIDE SEQUENCE [LARGE SCALE GENOMIC DNA]</scope>
    <source>
        <strain evidence="12">ATCC 35583 / DSM 2078 / JCM 9277 / NBRC 100435 / Kra 1</strain>
    </source>
</reference>
<dbReference type="PROSITE" id="PS51352">
    <property type="entry name" value="THIOREDOXIN_2"/>
    <property type="match status" value="1"/>
</dbReference>
<accession>G4RLP0</accession>
<keyword evidence="12" id="KW-1185">Reference proteome</keyword>
<dbReference type="Pfam" id="PF00578">
    <property type="entry name" value="AhpC-TSA"/>
    <property type="match status" value="1"/>
</dbReference>
<keyword evidence="2" id="KW-0575">Peroxidase</keyword>
<evidence type="ECO:0000256" key="8">
    <source>
        <dbReference type="ARBA" id="ARBA00038489"/>
    </source>
</evidence>
<dbReference type="Proteomes" id="UP000002654">
    <property type="component" value="Chromosome"/>
</dbReference>
<keyword evidence="3" id="KW-0049">Antioxidant</keyword>
<dbReference type="CDD" id="cd03017">
    <property type="entry name" value="PRX_BCP"/>
    <property type="match status" value="1"/>
</dbReference>
<dbReference type="GO" id="GO:0008379">
    <property type="term" value="F:thioredoxin peroxidase activity"/>
    <property type="evidence" value="ECO:0007669"/>
    <property type="project" value="TreeGrafter"/>
</dbReference>
<dbReference type="GO" id="GO:0005737">
    <property type="term" value="C:cytoplasm"/>
    <property type="evidence" value="ECO:0007669"/>
    <property type="project" value="TreeGrafter"/>
</dbReference>
<name>G4RLP0_THETK</name>
<dbReference type="GO" id="GO:0034599">
    <property type="term" value="P:cellular response to oxidative stress"/>
    <property type="evidence" value="ECO:0007669"/>
    <property type="project" value="TreeGrafter"/>
</dbReference>
<keyword evidence="6" id="KW-0676">Redox-active center</keyword>
<keyword evidence="5" id="KW-1015">Disulfide bond</keyword>
<evidence type="ECO:0000256" key="5">
    <source>
        <dbReference type="ARBA" id="ARBA00023157"/>
    </source>
</evidence>
<dbReference type="InterPro" id="IPR013766">
    <property type="entry name" value="Thioredoxin_domain"/>
</dbReference>
<comment type="catalytic activity">
    <reaction evidence="9">
        <text>a hydroperoxide + [thioredoxin]-dithiol = an alcohol + [thioredoxin]-disulfide + H2O</text>
        <dbReference type="Rhea" id="RHEA:62620"/>
        <dbReference type="Rhea" id="RHEA-COMP:10698"/>
        <dbReference type="Rhea" id="RHEA-COMP:10700"/>
        <dbReference type="ChEBI" id="CHEBI:15377"/>
        <dbReference type="ChEBI" id="CHEBI:29950"/>
        <dbReference type="ChEBI" id="CHEBI:30879"/>
        <dbReference type="ChEBI" id="CHEBI:35924"/>
        <dbReference type="ChEBI" id="CHEBI:50058"/>
        <dbReference type="EC" id="1.11.1.24"/>
    </reaction>
</comment>
<evidence type="ECO:0000256" key="4">
    <source>
        <dbReference type="ARBA" id="ARBA00023002"/>
    </source>
</evidence>
<evidence type="ECO:0000313" key="12">
    <source>
        <dbReference type="Proteomes" id="UP000002654"/>
    </source>
</evidence>
<evidence type="ECO:0000259" key="10">
    <source>
        <dbReference type="PROSITE" id="PS51352"/>
    </source>
</evidence>
<proteinExistence type="inferred from homology"/>
<dbReference type="AlphaFoldDB" id="G4RLP0"/>
<dbReference type="PANTHER" id="PTHR42801">
    <property type="entry name" value="THIOREDOXIN-DEPENDENT PEROXIDE REDUCTASE"/>
    <property type="match status" value="1"/>
</dbReference>
<dbReference type="EMBL" id="FN869859">
    <property type="protein sequence ID" value="CCC82485.1"/>
    <property type="molecule type" value="Genomic_DNA"/>
</dbReference>
<sequence>MEFPDIELRAHTGETVRPRSFERAVVYFFPKAFTSGCTREAIRFNELYDEFKALGVEIFGISTDKIDTLRKFAEKYQLKFRLLSDEGGNLARQLGIQRPSGSAERVTYILERGRVVEVLRNLRSADQHADRALEVARRAFKAGGPGGI</sequence>
<dbReference type="OrthoDB" id="145578at2157"/>
<dbReference type="eggNOG" id="arCOG00310">
    <property type="taxonomic scope" value="Archaea"/>
</dbReference>
<feature type="domain" description="Thioredoxin" evidence="10">
    <location>
        <begin position="1"/>
        <end position="138"/>
    </location>
</feature>
<dbReference type="RefSeq" id="WP_014127738.1">
    <property type="nucleotide sequence ID" value="NC_016070.1"/>
</dbReference>
<dbReference type="KEGG" id="ttn:TTX_1869"/>
<gene>
    <name evidence="11" type="ordered locus">TTX_1869</name>
</gene>
<dbReference type="EC" id="1.11.1.24" evidence="1"/>
<evidence type="ECO:0000256" key="7">
    <source>
        <dbReference type="ARBA" id="ARBA00032824"/>
    </source>
</evidence>
<dbReference type="Gene3D" id="3.40.30.10">
    <property type="entry name" value="Glutaredoxin"/>
    <property type="match status" value="1"/>
</dbReference>
<dbReference type="GeneID" id="52284664"/>